<evidence type="ECO:0000256" key="10">
    <source>
        <dbReference type="ARBA" id="ARBA00023180"/>
    </source>
</evidence>
<evidence type="ECO:0000313" key="17">
    <source>
        <dbReference type="EMBL" id="RXH73961.1"/>
    </source>
</evidence>
<comment type="pathway">
    <text evidence="2">Glycan metabolism.</text>
</comment>
<keyword evidence="9" id="KW-0472">Membrane</keyword>
<dbReference type="PANTHER" id="PTHR31741">
    <property type="entry name" value="OS02G0726500 PROTEIN-RELATED"/>
    <property type="match status" value="1"/>
</dbReference>
<keyword evidence="6" id="KW-0812">Transmembrane</keyword>
<dbReference type="GO" id="GO:0006004">
    <property type="term" value="P:fucose metabolic process"/>
    <property type="evidence" value="ECO:0007669"/>
    <property type="project" value="UniProtKB-KW"/>
</dbReference>
<keyword evidence="7" id="KW-0735">Signal-anchor</keyword>
<dbReference type="FunFam" id="3.40.50.11350:FF:000011">
    <property type="entry name" value="O-fucosyltransferase 28"/>
    <property type="match status" value="1"/>
</dbReference>
<dbReference type="GO" id="GO:0004601">
    <property type="term" value="F:peroxidase activity"/>
    <property type="evidence" value="ECO:0007669"/>
    <property type="project" value="InterPro"/>
</dbReference>
<dbReference type="Pfam" id="PF10250">
    <property type="entry name" value="O-FucT"/>
    <property type="match status" value="2"/>
</dbReference>
<evidence type="ECO:0000256" key="13">
    <source>
        <dbReference type="ARBA" id="ARBA00030350"/>
    </source>
</evidence>
<keyword evidence="10" id="KW-0325">Glycoprotein</keyword>
<evidence type="ECO:0000256" key="7">
    <source>
        <dbReference type="ARBA" id="ARBA00022968"/>
    </source>
</evidence>
<evidence type="ECO:0000256" key="1">
    <source>
        <dbReference type="ARBA" id="ARBA00004606"/>
    </source>
</evidence>
<keyword evidence="12" id="KW-0119">Carbohydrate metabolism</keyword>
<evidence type="ECO:0000256" key="12">
    <source>
        <dbReference type="ARBA" id="ARBA00023277"/>
    </source>
</evidence>
<evidence type="ECO:0000256" key="9">
    <source>
        <dbReference type="ARBA" id="ARBA00023136"/>
    </source>
</evidence>
<reference evidence="17 18" key="1">
    <citation type="submission" date="2018-10" db="EMBL/GenBank/DDBJ databases">
        <title>A high-quality apple genome assembly.</title>
        <authorList>
            <person name="Hu J."/>
        </authorList>
    </citation>
    <scope>NUCLEOTIDE SEQUENCE [LARGE SCALE GENOMIC DNA]</scope>
    <source>
        <strain evidence="18">cv. HFTH1</strain>
        <tissue evidence="17">Young leaf</tissue>
    </source>
</reference>
<keyword evidence="18" id="KW-1185">Reference proteome</keyword>
<dbReference type="SUPFAM" id="SSF48113">
    <property type="entry name" value="Heme-dependent peroxidases"/>
    <property type="match status" value="1"/>
</dbReference>
<evidence type="ECO:0000256" key="2">
    <source>
        <dbReference type="ARBA" id="ARBA00004881"/>
    </source>
</evidence>
<evidence type="ECO:0000313" key="18">
    <source>
        <dbReference type="Proteomes" id="UP000290289"/>
    </source>
</evidence>
<organism evidence="17 18">
    <name type="scientific">Malus domestica</name>
    <name type="common">Apple</name>
    <name type="synonym">Pyrus malus</name>
    <dbReference type="NCBI Taxonomy" id="3750"/>
    <lineage>
        <taxon>Eukaryota</taxon>
        <taxon>Viridiplantae</taxon>
        <taxon>Streptophyta</taxon>
        <taxon>Embryophyta</taxon>
        <taxon>Tracheophyta</taxon>
        <taxon>Spermatophyta</taxon>
        <taxon>Magnoliopsida</taxon>
        <taxon>eudicotyledons</taxon>
        <taxon>Gunneridae</taxon>
        <taxon>Pentapetalae</taxon>
        <taxon>rosids</taxon>
        <taxon>fabids</taxon>
        <taxon>Rosales</taxon>
        <taxon>Rosaceae</taxon>
        <taxon>Amygdaloideae</taxon>
        <taxon>Maleae</taxon>
        <taxon>Malus</taxon>
    </lineage>
</organism>
<feature type="compositionally biased region" description="Basic residues" evidence="15">
    <location>
        <begin position="465"/>
        <end position="476"/>
    </location>
</feature>
<keyword evidence="4" id="KW-0328">Glycosyltransferase</keyword>
<evidence type="ECO:0000256" key="15">
    <source>
        <dbReference type="SAM" id="MobiDB-lite"/>
    </source>
</evidence>
<dbReference type="CDD" id="cd11299">
    <property type="entry name" value="O-FucT_plant"/>
    <property type="match status" value="2"/>
</dbReference>
<evidence type="ECO:0000256" key="4">
    <source>
        <dbReference type="ARBA" id="ARBA00022676"/>
    </source>
</evidence>
<dbReference type="CDD" id="cd00314">
    <property type="entry name" value="plant_peroxidase_like"/>
    <property type="match status" value="1"/>
</dbReference>
<comment type="subcellular location">
    <subcellularLocation>
        <location evidence="1">Membrane</location>
        <topology evidence="1">Single-pass type II membrane protein</topology>
    </subcellularLocation>
</comment>
<dbReference type="Pfam" id="PF00141">
    <property type="entry name" value="peroxidase"/>
    <property type="match status" value="1"/>
</dbReference>
<comment type="similarity">
    <text evidence="3">Belongs to the glycosyltransferase GT106 family.</text>
</comment>
<dbReference type="PANTHER" id="PTHR31741:SF1">
    <property type="entry name" value="O-FUCOSYLTRANSFERASE 7"/>
    <property type="match status" value="1"/>
</dbReference>
<dbReference type="GO" id="GO:0016757">
    <property type="term" value="F:glycosyltransferase activity"/>
    <property type="evidence" value="ECO:0007669"/>
    <property type="project" value="UniProtKB-KW"/>
</dbReference>
<feature type="region of interest" description="Disordered" evidence="15">
    <location>
        <begin position="465"/>
        <end position="485"/>
    </location>
</feature>
<name>A0A498HXP5_MALDO</name>
<keyword evidence="8" id="KW-1133">Transmembrane helix</keyword>
<keyword evidence="11" id="KW-0294">Fucose metabolism</keyword>
<comment type="caution">
    <text evidence="17">The sequence shown here is derived from an EMBL/GenBank/DDBJ whole genome shotgun (WGS) entry which is preliminary data.</text>
</comment>
<evidence type="ECO:0000256" key="11">
    <source>
        <dbReference type="ARBA" id="ARBA00023253"/>
    </source>
</evidence>
<dbReference type="InterPro" id="IPR010255">
    <property type="entry name" value="Haem_peroxidase_sf"/>
</dbReference>
<evidence type="ECO:0000259" key="16">
    <source>
        <dbReference type="Pfam" id="PF00141"/>
    </source>
</evidence>
<keyword evidence="5" id="KW-0808">Transferase</keyword>
<evidence type="ECO:0000256" key="6">
    <source>
        <dbReference type="ARBA" id="ARBA00022692"/>
    </source>
</evidence>
<dbReference type="Gene3D" id="1.20.58.1620">
    <property type="match status" value="1"/>
</dbReference>
<comment type="similarity">
    <text evidence="14">Belongs to the peroxidase family.</text>
</comment>
<protein>
    <recommendedName>
        <fullName evidence="13">O-fucosyltransferase family protein</fullName>
    </recommendedName>
</protein>
<accession>A0A498HXP5</accession>
<dbReference type="GO" id="GO:0005737">
    <property type="term" value="C:cytoplasm"/>
    <property type="evidence" value="ECO:0007669"/>
    <property type="project" value="TreeGrafter"/>
</dbReference>
<dbReference type="FunFam" id="1.20.58.1620:FF:000001">
    <property type="entry name" value="Thylakoid lumenal 29 kDa protein, chloroplastic"/>
    <property type="match status" value="1"/>
</dbReference>
<dbReference type="PRINTS" id="PR00459">
    <property type="entry name" value="ASPEROXIDASE"/>
</dbReference>
<dbReference type="InterPro" id="IPR002207">
    <property type="entry name" value="Peroxidase_I"/>
</dbReference>
<dbReference type="EMBL" id="RDQH01000341">
    <property type="protein sequence ID" value="RXH73961.1"/>
    <property type="molecule type" value="Genomic_DNA"/>
</dbReference>
<feature type="domain" description="Plant heme peroxidase family profile" evidence="16">
    <location>
        <begin position="1069"/>
        <end position="1243"/>
    </location>
</feature>
<sequence length="1322" mass="148938">MQKKRWAALSALRKVLTCAICSIALVALFSVHVLVFPSSRVHDFSDPFKLPTQHDIKYQKLSAEQSWTLEIAPPHLLKAPLPSSSRKLEGSSGILETDKLWKRPSNRDFVPCVEPSPNYTSPTESRGYLLVHTNGGLNQMRAGICDMVAVARIINATLVIPELDKRSFWNDSSIFSDVFDEDHFINALANDVKIIKNLPKELATGIRAVKHFRSWSGMDYYQDEIAGLWEEYEVIRAAKSDSRLANNNLPLDIQKLRCRACYEALRFAPQIEAMGKLLVDRMRSFGPYIALHLRFEEDMLAFSGCTQDLSPDEAEELRIIRENTPYWKEKEIDSTEQRSKGYCPLTPKEVGIFLTSLGYPLNTPIYLAAGKIYGGESHMAALRSRYPILLSKETLASAEELEPFTNHASQMAALDYIVSVESDFYDHKQNCKLNLKALVRLIDKLEQGTLKEGKNLSNRVIEMHKKRQGSARKRKGPISGTKGTERFRSEEPFYRRSWRTLATVRKVLTCAVCSIALVALFSFSKVPNFSDPVKLPTLDDTSRILDDKLWKIPPNPDFMQSPAESRGYFQVRTNGGLNQMRAGICDMVAVARIINATLLIPELDQRSFWKDSSNFSNVFDEDHFINALANDVKIVRKLPKELASGPRALKLFRSWGGMYYYQDEIASLWELYEVIRASKADARLVNNNLPLDIQKLRCCAFYEAPRFTPEIEAMGKLLVDQMRSFGPYIALHLRFEKDMLAFSRCTQDLTPSEADELRIIRENTKTWRNKEINPIEQRSRGETGIFLSTLGYPPNTPIYIAAGKMYGDSHMADLLSRFPILKSKHWHQLRSLNLLPITSQMAALDYIVSVESDVFIPTYLGHMAAAVEEKPLFRCLTNLSRELLRKAKPYQIELFKCTGNGKAPHGREKVPLQDLGGRISFVQKNHFTRTPYQIGPTLIYPLPPQSALSPTLEQNLRQTVILSFSEGLTVISTAAMAVSFLSTVPSFLPLPPATLNAPKYPILSVKIHCNKIEADAATENRFHRRDILKCVGATIGVEMLRSSGTFVQVAEAADLIQRRQRSEFLSSIKDTLFKAIKENRELIPSLQTLALNDAVTYDKASKSGGPNGSIRFSSEISRPENKGLAAALNLIEEAKKEIDYNSKGGPISYADLIQLAAQSATKQTFLAAAIRKCGGNEEKGNLLYTAYGSNGQWGLFERNFGRTDTEEPDPEGRVPQWDKASVQESKAKFSALGFGPRQLAVMSAFLGPDQIATETLLAADPEVFPWVQKYQRSRETVSETDYEVDMITTFTKLSTLGQQINYEAYTYPVQKTIIHDVLHNRR</sequence>
<dbReference type="GO" id="GO:0016020">
    <property type="term" value="C:membrane"/>
    <property type="evidence" value="ECO:0007669"/>
    <property type="project" value="UniProtKB-SubCell"/>
</dbReference>
<dbReference type="Gene3D" id="1.10.520.10">
    <property type="match status" value="1"/>
</dbReference>
<evidence type="ECO:0000256" key="14">
    <source>
        <dbReference type="RuleBase" id="RU004241"/>
    </source>
</evidence>
<evidence type="ECO:0000256" key="8">
    <source>
        <dbReference type="ARBA" id="ARBA00022989"/>
    </source>
</evidence>
<dbReference type="InterPro" id="IPR024709">
    <property type="entry name" value="FucosylTrfase_pln"/>
</dbReference>
<gene>
    <name evidence="17" type="ORF">DVH24_016783</name>
</gene>
<dbReference type="Proteomes" id="UP000290289">
    <property type="component" value="Chromosome 15"/>
</dbReference>
<dbReference type="GO" id="GO:0006979">
    <property type="term" value="P:response to oxidative stress"/>
    <property type="evidence" value="ECO:0007669"/>
    <property type="project" value="InterPro"/>
</dbReference>
<dbReference type="GO" id="GO:0020037">
    <property type="term" value="F:heme binding"/>
    <property type="evidence" value="ECO:0007669"/>
    <property type="project" value="InterPro"/>
</dbReference>
<dbReference type="InterPro" id="IPR002016">
    <property type="entry name" value="Haem_peroxidase"/>
</dbReference>
<dbReference type="InterPro" id="IPR019378">
    <property type="entry name" value="GDP-Fuc_O-FucTrfase"/>
</dbReference>
<dbReference type="STRING" id="3750.A0A498HXP5"/>
<proteinExistence type="inferred from homology"/>
<evidence type="ECO:0000256" key="3">
    <source>
        <dbReference type="ARBA" id="ARBA00007737"/>
    </source>
</evidence>
<evidence type="ECO:0000256" key="5">
    <source>
        <dbReference type="ARBA" id="ARBA00022679"/>
    </source>
</evidence>